<protein>
    <recommendedName>
        <fullName evidence="4">phosphoribosyl-ATP diphosphatase</fullName>
        <ecNumber evidence="4">3.6.1.31</ecNumber>
    </recommendedName>
</protein>
<evidence type="ECO:0000256" key="6">
    <source>
        <dbReference type="ARBA" id="ARBA00022475"/>
    </source>
</evidence>
<dbReference type="Gene3D" id="1.10.287.1080">
    <property type="entry name" value="MazG-like"/>
    <property type="match status" value="1"/>
</dbReference>
<evidence type="ECO:0000256" key="5">
    <source>
        <dbReference type="ARBA" id="ARBA00022448"/>
    </source>
</evidence>
<accession>A0AA36GYK4</accession>
<evidence type="ECO:0000256" key="11">
    <source>
        <dbReference type="ARBA" id="ARBA00022840"/>
    </source>
</evidence>
<feature type="transmembrane region" description="Helical" evidence="15">
    <location>
        <begin position="199"/>
        <end position="219"/>
    </location>
</feature>
<name>A0AA36GYK4_CYLNA</name>
<dbReference type="InterPro" id="IPR008179">
    <property type="entry name" value="HisE"/>
</dbReference>
<evidence type="ECO:0000256" key="8">
    <source>
        <dbReference type="ARBA" id="ARBA00022692"/>
    </source>
</evidence>
<dbReference type="NCBIfam" id="TIGR03188">
    <property type="entry name" value="histidine_hisI"/>
    <property type="match status" value="1"/>
</dbReference>
<keyword evidence="6" id="KW-1003">Cell membrane</keyword>
<reference evidence="16" key="1">
    <citation type="submission" date="2023-07" db="EMBL/GenBank/DDBJ databases">
        <authorList>
            <consortium name="CYATHOMIX"/>
        </authorList>
    </citation>
    <scope>NUCLEOTIDE SEQUENCE</scope>
    <source>
        <strain evidence="16">N/A</strain>
    </source>
</reference>
<proteinExistence type="inferred from homology"/>
<dbReference type="InterPro" id="IPR021130">
    <property type="entry name" value="PRib-ATP_PPHydrolase-like"/>
</dbReference>
<keyword evidence="10" id="KW-0378">Hydrolase</keyword>
<dbReference type="Pfam" id="PF04973">
    <property type="entry name" value="NMN_transporter"/>
    <property type="match status" value="1"/>
</dbReference>
<dbReference type="EMBL" id="CATQJL010000285">
    <property type="protein sequence ID" value="CAJ0600760.1"/>
    <property type="molecule type" value="Genomic_DNA"/>
</dbReference>
<dbReference type="GO" id="GO:0005886">
    <property type="term" value="C:plasma membrane"/>
    <property type="evidence" value="ECO:0007669"/>
    <property type="project" value="UniProtKB-SubCell"/>
</dbReference>
<evidence type="ECO:0000313" key="16">
    <source>
        <dbReference type="EMBL" id="CAJ0600760.1"/>
    </source>
</evidence>
<keyword evidence="17" id="KW-1185">Reference proteome</keyword>
<evidence type="ECO:0000256" key="4">
    <source>
        <dbReference type="ARBA" id="ARBA00012414"/>
    </source>
</evidence>
<evidence type="ECO:0000256" key="1">
    <source>
        <dbReference type="ARBA" id="ARBA00001460"/>
    </source>
</evidence>
<evidence type="ECO:0000256" key="12">
    <source>
        <dbReference type="ARBA" id="ARBA00022989"/>
    </source>
</evidence>
<sequence length="424" mass="46050">MGIGLVPVTVLVGDGPQGPGSMQRWIADDVESPLGGHVLVGPDPDLGGTAHVWAVDNGLTFHTDPKLRTVLWGWAGQPLEPVEEMMLDEVLTIADTDFEDLITPEEIDAGGHLWVVGKVCTVSDVLASLLNAQLDVGLGKPILWREVIGNLFGLASALGGARRRLWAWPVGIIGNVILFTVFLGGVFHTPQDLNLWGQAGRQIFFLATSAYGWVVWAATRHNNGASQVAVHPRWATRRERILALTATVIMLVVFTFALKALGSWGPLSDSWILTGSILATWGMARGWNEFWFVWIAVDVVGVPLLATAQYYPSALINGPSRGRICGGARTIGSLATVSKTFEELFAELAIKSQTRPAGSGTVEELDRGVHAIGKKIVEEASEVWMAAEHEGNERLAEEICQEIYHLQVMMIKQGLSLDDVYKHL</sequence>
<keyword evidence="13" id="KW-0368">Histidine biosynthesis</keyword>
<dbReference type="CDD" id="cd11547">
    <property type="entry name" value="NTP-PPase_HisE"/>
    <property type="match status" value="1"/>
</dbReference>
<evidence type="ECO:0000256" key="9">
    <source>
        <dbReference type="ARBA" id="ARBA00022741"/>
    </source>
</evidence>
<organism evidence="16 17">
    <name type="scientific">Cylicocyclus nassatus</name>
    <name type="common">Nematode worm</name>
    <dbReference type="NCBI Taxonomy" id="53992"/>
    <lineage>
        <taxon>Eukaryota</taxon>
        <taxon>Metazoa</taxon>
        <taxon>Ecdysozoa</taxon>
        <taxon>Nematoda</taxon>
        <taxon>Chromadorea</taxon>
        <taxon>Rhabditida</taxon>
        <taxon>Rhabditina</taxon>
        <taxon>Rhabditomorpha</taxon>
        <taxon>Strongyloidea</taxon>
        <taxon>Strongylidae</taxon>
        <taxon>Cylicocyclus</taxon>
    </lineage>
</organism>
<dbReference type="GO" id="GO:0004636">
    <property type="term" value="F:phosphoribosyl-ATP diphosphatase activity"/>
    <property type="evidence" value="ECO:0007669"/>
    <property type="project" value="UniProtKB-EC"/>
</dbReference>
<dbReference type="PANTHER" id="PTHR36122:SF2">
    <property type="entry name" value="NICOTINAMIDE RIBOSIDE TRANSPORTER PNUC"/>
    <property type="match status" value="1"/>
</dbReference>
<dbReference type="Proteomes" id="UP001176961">
    <property type="component" value="Unassembled WGS sequence"/>
</dbReference>
<dbReference type="SUPFAM" id="SSF101386">
    <property type="entry name" value="all-alpha NTP pyrophosphatases"/>
    <property type="match status" value="1"/>
</dbReference>
<dbReference type="InterPro" id="IPR006419">
    <property type="entry name" value="NMN_transpt_PnuC"/>
</dbReference>
<evidence type="ECO:0000313" key="17">
    <source>
        <dbReference type="Proteomes" id="UP001176961"/>
    </source>
</evidence>
<keyword evidence="12 15" id="KW-1133">Transmembrane helix</keyword>
<comment type="pathway">
    <text evidence="3">Amino-acid biosynthesis; L-histidine biosynthesis; L-histidine from 5-phospho-alpha-D-ribose 1-diphosphate: step 2/9.</text>
</comment>
<keyword evidence="14 15" id="KW-0472">Membrane</keyword>
<comment type="subcellular location">
    <subcellularLocation>
        <location evidence="2">Cell membrane</location>
        <topology evidence="2">Multi-pass membrane protein</topology>
    </subcellularLocation>
</comment>
<comment type="caution">
    <text evidence="16">The sequence shown here is derived from an EMBL/GenBank/DDBJ whole genome shotgun (WGS) entry which is preliminary data.</text>
</comment>
<keyword evidence="5" id="KW-0813">Transport</keyword>
<evidence type="ECO:0000256" key="10">
    <source>
        <dbReference type="ARBA" id="ARBA00022801"/>
    </source>
</evidence>
<dbReference type="Pfam" id="PF01503">
    <property type="entry name" value="PRA-PH"/>
    <property type="match status" value="1"/>
</dbReference>
<keyword evidence="7" id="KW-0028">Amino-acid biosynthesis</keyword>
<dbReference type="GO" id="GO:0005524">
    <property type="term" value="F:ATP binding"/>
    <property type="evidence" value="ECO:0007669"/>
    <property type="project" value="UniProtKB-KW"/>
</dbReference>
<dbReference type="AlphaFoldDB" id="A0AA36GYK4"/>
<dbReference type="EC" id="3.6.1.31" evidence="4"/>
<dbReference type="GO" id="GO:0034257">
    <property type="term" value="F:nicotinamide riboside transmembrane transporter activity"/>
    <property type="evidence" value="ECO:0007669"/>
    <property type="project" value="InterPro"/>
</dbReference>
<comment type="catalytic activity">
    <reaction evidence="1">
        <text>1-(5-phospho-beta-D-ribosyl)-ATP + H2O = 1-(5-phospho-beta-D-ribosyl)-5'-AMP + diphosphate + H(+)</text>
        <dbReference type="Rhea" id="RHEA:22828"/>
        <dbReference type="ChEBI" id="CHEBI:15377"/>
        <dbReference type="ChEBI" id="CHEBI:15378"/>
        <dbReference type="ChEBI" id="CHEBI:33019"/>
        <dbReference type="ChEBI" id="CHEBI:59457"/>
        <dbReference type="ChEBI" id="CHEBI:73183"/>
        <dbReference type="EC" id="3.6.1.31"/>
    </reaction>
</comment>
<dbReference type="HAMAP" id="MF_01020">
    <property type="entry name" value="HisE"/>
    <property type="match status" value="1"/>
</dbReference>
<evidence type="ECO:0000256" key="2">
    <source>
        <dbReference type="ARBA" id="ARBA00004651"/>
    </source>
</evidence>
<feature type="transmembrane region" description="Helical" evidence="15">
    <location>
        <begin position="165"/>
        <end position="187"/>
    </location>
</feature>
<keyword evidence="8 15" id="KW-0812">Transmembrane</keyword>
<evidence type="ECO:0000256" key="13">
    <source>
        <dbReference type="ARBA" id="ARBA00023102"/>
    </source>
</evidence>
<evidence type="ECO:0000256" key="7">
    <source>
        <dbReference type="ARBA" id="ARBA00022605"/>
    </source>
</evidence>
<evidence type="ECO:0000256" key="3">
    <source>
        <dbReference type="ARBA" id="ARBA00005204"/>
    </source>
</evidence>
<dbReference type="PANTHER" id="PTHR36122">
    <property type="entry name" value="NICOTINAMIDE RIBOSIDE TRANSPORTER PNUC"/>
    <property type="match status" value="1"/>
</dbReference>
<gene>
    <name evidence="16" type="ORF">CYNAS_LOCUS12743</name>
</gene>
<evidence type="ECO:0000256" key="14">
    <source>
        <dbReference type="ARBA" id="ARBA00023136"/>
    </source>
</evidence>
<evidence type="ECO:0000256" key="15">
    <source>
        <dbReference type="SAM" id="Phobius"/>
    </source>
</evidence>
<feature type="transmembrane region" description="Helical" evidence="15">
    <location>
        <begin position="291"/>
        <end position="311"/>
    </location>
</feature>
<dbReference type="NCBIfam" id="NF001610">
    <property type="entry name" value="PRK00400.1-1"/>
    <property type="match status" value="1"/>
</dbReference>
<keyword evidence="9" id="KW-0547">Nucleotide-binding</keyword>
<dbReference type="GO" id="GO:0000105">
    <property type="term" value="P:L-histidine biosynthetic process"/>
    <property type="evidence" value="ECO:0007669"/>
    <property type="project" value="UniProtKB-KW"/>
</dbReference>
<feature type="transmembrane region" description="Helical" evidence="15">
    <location>
        <begin position="240"/>
        <end position="261"/>
    </location>
</feature>
<keyword evidence="11" id="KW-0067">ATP-binding</keyword>